<keyword evidence="1" id="KW-0812">Transmembrane</keyword>
<evidence type="ECO:0000256" key="1">
    <source>
        <dbReference type="SAM" id="Phobius"/>
    </source>
</evidence>
<keyword evidence="3" id="KW-1185">Reference proteome</keyword>
<proteinExistence type="predicted"/>
<sequence length="152" mass="17335">MTMITSPRIDTAIKTASHLRTLLYLGLASVMLGLAWLAALALWQYVLILTITAAVVSYLALSRPILLHLTQPPLDQRVDQQWQLLIRTSQGDGLWQAQLRTVQHNYWTMSFDFIITEPYQRPLSVTVFRDQVSLEQWRELNILANVNAATTT</sequence>
<accession>A0ABQ3GTU2</accession>
<dbReference type="Proteomes" id="UP000610203">
    <property type="component" value="Unassembled WGS sequence"/>
</dbReference>
<gene>
    <name evidence="2" type="ORF">GCM10016272_20090</name>
</gene>
<evidence type="ECO:0008006" key="4">
    <source>
        <dbReference type="Google" id="ProtNLM"/>
    </source>
</evidence>
<organism evidence="2 3">
    <name type="scientific">Psychrobacter glaciei</name>
    <dbReference type="NCBI Taxonomy" id="619771"/>
    <lineage>
        <taxon>Bacteria</taxon>
        <taxon>Pseudomonadati</taxon>
        <taxon>Pseudomonadota</taxon>
        <taxon>Gammaproteobacteria</taxon>
        <taxon>Moraxellales</taxon>
        <taxon>Moraxellaceae</taxon>
        <taxon>Psychrobacter</taxon>
    </lineage>
</organism>
<keyword evidence="1" id="KW-0472">Membrane</keyword>
<dbReference type="RefSeq" id="WP_010201452.1">
    <property type="nucleotide sequence ID" value="NZ_BMZR01000004.1"/>
</dbReference>
<name>A0ABQ3GTU2_9GAMM</name>
<evidence type="ECO:0000313" key="3">
    <source>
        <dbReference type="Proteomes" id="UP000610203"/>
    </source>
</evidence>
<feature type="transmembrane region" description="Helical" evidence="1">
    <location>
        <begin position="45"/>
        <end position="61"/>
    </location>
</feature>
<keyword evidence="1" id="KW-1133">Transmembrane helix</keyword>
<reference evidence="3" key="1">
    <citation type="journal article" date="2019" name="Int. J. Syst. Evol. Microbiol.">
        <title>The Global Catalogue of Microorganisms (GCM) 10K type strain sequencing project: providing services to taxonomists for standard genome sequencing and annotation.</title>
        <authorList>
            <consortium name="The Broad Institute Genomics Platform"/>
            <consortium name="The Broad Institute Genome Sequencing Center for Infectious Disease"/>
            <person name="Wu L."/>
            <person name="Ma J."/>
        </authorList>
    </citation>
    <scope>NUCLEOTIDE SEQUENCE [LARGE SCALE GENOMIC DNA]</scope>
    <source>
        <strain evidence="3">KCTC 42280</strain>
    </source>
</reference>
<dbReference type="EMBL" id="BMZR01000004">
    <property type="protein sequence ID" value="GHD34749.1"/>
    <property type="molecule type" value="Genomic_DNA"/>
</dbReference>
<protein>
    <recommendedName>
        <fullName evidence="4">DUF2244 domain-containing protein</fullName>
    </recommendedName>
</protein>
<feature type="transmembrane region" description="Helical" evidence="1">
    <location>
        <begin position="21"/>
        <end position="39"/>
    </location>
</feature>
<evidence type="ECO:0000313" key="2">
    <source>
        <dbReference type="EMBL" id="GHD34749.1"/>
    </source>
</evidence>
<comment type="caution">
    <text evidence="2">The sequence shown here is derived from an EMBL/GenBank/DDBJ whole genome shotgun (WGS) entry which is preliminary data.</text>
</comment>